<keyword evidence="2" id="KW-1185">Reference proteome</keyword>
<accession>A0A968KZB6</accession>
<proteinExistence type="predicted"/>
<protein>
    <submittedName>
        <fullName evidence="1">Uncharacterized protein</fullName>
    </submittedName>
</protein>
<evidence type="ECO:0000313" key="1">
    <source>
        <dbReference type="EMBL" id="NIZ69156.1"/>
    </source>
</evidence>
<reference evidence="1" key="1">
    <citation type="submission" date="2020-03" db="EMBL/GenBank/DDBJ databases">
        <title>Spirochaetal bacteria isolated from arthropods constitute a novel genus Entomospira genus novum within the order Spirochaetales.</title>
        <authorList>
            <person name="Grana-Miraglia L."/>
            <person name="Sikutova S."/>
            <person name="Fingerle V."/>
            <person name="Sing A."/>
            <person name="Castillo-Ramirez S."/>
            <person name="Margos G."/>
            <person name="Rudolf I."/>
        </authorList>
    </citation>
    <scope>NUCLEOTIDE SEQUENCE</scope>
    <source>
        <strain evidence="1">BR149</strain>
    </source>
</reference>
<dbReference type="Proteomes" id="UP000778951">
    <property type="component" value="Unassembled WGS sequence"/>
</dbReference>
<comment type="caution">
    <text evidence="1">The sequence shown here is derived from an EMBL/GenBank/DDBJ whole genome shotgun (WGS) entry which is preliminary data.</text>
</comment>
<dbReference type="AlphaFoldDB" id="A0A968KZB6"/>
<dbReference type="EMBL" id="JAATLM010000001">
    <property type="protein sequence ID" value="NIZ69156.1"/>
    <property type="molecule type" value="Genomic_DNA"/>
</dbReference>
<dbReference type="RefSeq" id="WP_167695256.1">
    <property type="nucleotide sequence ID" value="NZ_CP118181.1"/>
</dbReference>
<gene>
    <name evidence="1" type="ORF">HCT48_02880</name>
</gene>
<evidence type="ECO:0000313" key="2">
    <source>
        <dbReference type="Proteomes" id="UP000778951"/>
    </source>
</evidence>
<organism evidence="1 2">
    <name type="scientific">Entomospira culicis</name>
    <dbReference type="NCBI Taxonomy" id="2719989"/>
    <lineage>
        <taxon>Bacteria</taxon>
        <taxon>Pseudomonadati</taxon>
        <taxon>Spirochaetota</taxon>
        <taxon>Spirochaetia</taxon>
        <taxon>Spirochaetales</taxon>
        <taxon>Spirochaetaceae</taxon>
        <taxon>Entomospira</taxon>
    </lineage>
</organism>
<name>A0A968KZB6_9SPIO</name>
<sequence length="161" mass="18713">MGLLPVVYDYFVEKGGRPPLVIVTQMDRALFSEGYAMEYQLQIFYDDGEVDSLLSFDQEKVKEIVTYLSEIKQEGETKMLYEAKKCYLKNDLKRTDNGSPMNIMQRIAYLNRQTTEVHHSDEHVFIIGEKVYPSWKVDFARGGSTNFYIDGSVEAYFAFLR</sequence>